<evidence type="ECO:0000259" key="4">
    <source>
        <dbReference type="PROSITE" id="PS50043"/>
    </source>
</evidence>
<dbReference type="InterPro" id="IPR029016">
    <property type="entry name" value="GAF-like_dom_sf"/>
</dbReference>
<evidence type="ECO:0000256" key="1">
    <source>
        <dbReference type="ARBA" id="ARBA00023015"/>
    </source>
</evidence>
<evidence type="ECO:0000256" key="2">
    <source>
        <dbReference type="ARBA" id="ARBA00023125"/>
    </source>
</evidence>
<proteinExistence type="predicted"/>
<dbReference type="PRINTS" id="PR00038">
    <property type="entry name" value="HTHLUXR"/>
</dbReference>
<dbReference type="CDD" id="cd06170">
    <property type="entry name" value="LuxR_C_like"/>
    <property type="match status" value="1"/>
</dbReference>
<dbReference type="PROSITE" id="PS00622">
    <property type="entry name" value="HTH_LUXR_1"/>
    <property type="match status" value="1"/>
</dbReference>
<dbReference type="InterPro" id="IPR000792">
    <property type="entry name" value="Tscrpt_reg_LuxR_C"/>
</dbReference>
<dbReference type="EMBL" id="CP010519">
    <property type="protein sequence ID" value="AJE87294.1"/>
    <property type="molecule type" value="Genomic_DNA"/>
</dbReference>
<evidence type="ECO:0000256" key="3">
    <source>
        <dbReference type="ARBA" id="ARBA00023163"/>
    </source>
</evidence>
<dbReference type="InterPro" id="IPR036388">
    <property type="entry name" value="WH-like_DNA-bd_sf"/>
</dbReference>
<accession>A0A0B5EZP0</accession>
<dbReference type="GO" id="GO:0003677">
    <property type="term" value="F:DNA binding"/>
    <property type="evidence" value="ECO:0007669"/>
    <property type="project" value="UniProtKB-KW"/>
</dbReference>
<dbReference type="GO" id="GO:0006355">
    <property type="term" value="P:regulation of DNA-templated transcription"/>
    <property type="evidence" value="ECO:0007669"/>
    <property type="project" value="InterPro"/>
</dbReference>
<dbReference type="InterPro" id="IPR016032">
    <property type="entry name" value="Sig_transdc_resp-reg_C-effctor"/>
</dbReference>
<dbReference type="SMART" id="SM00421">
    <property type="entry name" value="HTH_LUXR"/>
    <property type="match status" value="1"/>
</dbReference>
<reference evidence="5 6" key="1">
    <citation type="submission" date="2015-01" db="EMBL/GenBank/DDBJ databases">
        <title>Enhanced salinomycin production by adjusting the supply of polyketide extender units in Streptomyce albus DSM 41398.</title>
        <authorList>
            <person name="Lu C."/>
        </authorList>
    </citation>
    <scope>NUCLEOTIDE SEQUENCE [LARGE SCALE GENOMIC DNA]</scope>
    <source>
        <strain evidence="6">ATCC 21838 / DSM 41398 / FERM P-419 / JCM 4703 / NBRC 107858</strain>
    </source>
</reference>
<dbReference type="PROSITE" id="PS50043">
    <property type="entry name" value="HTH_LUXR_2"/>
    <property type="match status" value="1"/>
</dbReference>
<dbReference type="AlphaFoldDB" id="A0A0B5EZP0"/>
<dbReference type="Proteomes" id="UP000031523">
    <property type="component" value="Chromosome"/>
</dbReference>
<keyword evidence="2" id="KW-0238">DNA-binding</keyword>
<dbReference type="SUPFAM" id="SSF55781">
    <property type="entry name" value="GAF domain-like"/>
    <property type="match status" value="1"/>
</dbReference>
<organism evidence="5 6">
    <name type="scientific">Streptomyces albus (strain ATCC 21838 / DSM 41398 / FERM P-419 / JCM 4703 / NBRC 107858)</name>
    <dbReference type="NCBI Taxonomy" id="1081613"/>
    <lineage>
        <taxon>Bacteria</taxon>
        <taxon>Bacillati</taxon>
        <taxon>Actinomycetota</taxon>
        <taxon>Actinomycetes</taxon>
        <taxon>Kitasatosporales</taxon>
        <taxon>Streptomycetaceae</taxon>
        <taxon>Streptomyces</taxon>
    </lineage>
</organism>
<dbReference type="Pfam" id="PF00196">
    <property type="entry name" value="GerE"/>
    <property type="match status" value="1"/>
</dbReference>
<protein>
    <submittedName>
        <fullName evidence="5">LuxR family transcriptional regulator</fullName>
    </submittedName>
</protein>
<dbReference type="PANTHER" id="PTHR44688:SF16">
    <property type="entry name" value="DNA-BINDING TRANSCRIPTIONAL ACTIVATOR DEVR_DOSR"/>
    <property type="match status" value="1"/>
</dbReference>
<sequence length="383" mass="41898">MDKDVPAERHQLRHDARKVLRQAAALIGEPGLVPGQGTQEPGLPEGALLAAEHLLSERLARFRGDGGTELQLARALIDVQGVRNAVQEAELARRSAAVKEVREALQRLHPLSTVDELVRRIPLEINQLGYGRSLFSRLRGADWTIQSAFAHEDPWLTTELVRVGGAHPGRLGRELPETELVHGRAPILVRDAQSNPRVHRELIPLARTEDYVAAPVICKGQVVGLVHADRHVETGTVGAFDREVLGLFAEGLGLLFEQALRREHLSALRRALEEQALTVEGLIDGSPRRDGAERGLTLPHQNAPAPAFPFLPPEGPLHDLTRRELEVLRHLFDGASNAQIAAVLYVSVETVKTHVKSVLRKLGAANRADAVARVKDLVGPFTP</sequence>
<dbReference type="SUPFAM" id="SSF46894">
    <property type="entry name" value="C-terminal effector domain of the bipartite response regulators"/>
    <property type="match status" value="1"/>
</dbReference>
<dbReference type="Gene3D" id="1.10.10.10">
    <property type="entry name" value="Winged helix-like DNA-binding domain superfamily/Winged helix DNA-binding domain"/>
    <property type="match status" value="1"/>
</dbReference>
<keyword evidence="3" id="KW-0804">Transcription</keyword>
<dbReference type="KEGG" id="sals:SLNWT_6918"/>
<evidence type="ECO:0000313" key="5">
    <source>
        <dbReference type="EMBL" id="AJE87294.1"/>
    </source>
</evidence>
<dbReference type="Gene3D" id="3.30.450.40">
    <property type="match status" value="1"/>
</dbReference>
<keyword evidence="6" id="KW-1185">Reference proteome</keyword>
<feature type="domain" description="HTH luxR-type" evidence="4">
    <location>
        <begin position="313"/>
        <end position="378"/>
    </location>
</feature>
<keyword evidence="1" id="KW-0805">Transcription regulation</keyword>
<dbReference type="PANTHER" id="PTHR44688">
    <property type="entry name" value="DNA-BINDING TRANSCRIPTIONAL ACTIVATOR DEVR_DOSR"/>
    <property type="match status" value="1"/>
</dbReference>
<name>A0A0B5EZP0_STRA4</name>
<gene>
    <name evidence="5" type="ORF">SLNWT_6918</name>
</gene>
<evidence type="ECO:0000313" key="6">
    <source>
        <dbReference type="Proteomes" id="UP000031523"/>
    </source>
</evidence>